<dbReference type="RefSeq" id="WP_194114922.1">
    <property type="nucleotide sequence ID" value="NZ_JADFUA010000001.1"/>
</dbReference>
<evidence type="ECO:0000259" key="2">
    <source>
        <dbReference type="Pfam" id="PF00188"/>
    </source>
</evidence>
<feature type="chain" id="PRO_5035174909" evidence="1">
    <location>
        <begin position="20"/>
        <end position="357"/>
    </location>
</feature>
<feature type="signal peptide" evidence="1">
    <location>
        <begin position="1"/>
        <end position="19"/>
    </location>
</feature>
<dbReference type="SUPFAM" id="SSF55797">
    <property type="entry name" value="PR-1-like"/>
    <property type="match status" value="1"/>
</dbReference>
<organism evidence="3 4">
    <name type="scientific">Chitinilyticum piscinae</name>
    <dbReference type="NCBI Taxonomy" id="2866724"/>
    <lineage>
        <taxon>Bacteria</taxon>
        <taxon>Pseudomonadati</taxon>
        <taxon>Pseudomonadota</taxon>
        <taxon>Betaproteobacteria</taxon>
        <taxon>Neisseriales</taxon>
        <taxon>Chitinibacteraceae</taxon>
        <taxon>Chitinilyticum</taxon>
    </lineage>
</organism>
<reference evidence="3 4" key="1">
    <citation type="submission" date="2020-10" db="EMBL/GenBank/DDBJ databases">
        <title>The genome sequence of Chitinilyticum litopenaei 4Y14.</title>
        <authorList>
            <person name="Liu Y."/>
        </authorList>
    </citation>
    <scope>NUCLEOTIDE SEQUENCE [LARGE SCALE GENOMIC DNA]</scope>
    <source>
        <strain evidence="3 4">4Y14</strain>
    </source>
</reference>
<keyword evidence="4" id="KW-1185">Reference proteome</keyword>
<dbReference type="InterPro" id="IPR035940">
    <property type="entry name" value="CAP_sf"/>
</dbReference>
<evidence type="ECO:0000313" key="4">
    <source>
        <dbReference type="Proteomes" id="UP000604481"/>
    </source>
</evidence>
<evidence type="ECO:0000256" key="1">
    <source>
        <dbReference type="SAM" id="SignalP"/>
    </source>
</evidence>
<accession>A0A8J7FXJ6</accession>
<name>A0A8J7FXJ6_9NEIS</name>
<protein>
    <submittedName>
        <fullName evidence="3">CAP domain-containing protein</fullName>
    </submittedName>
</protein>
<comment type="caution">
    <text evidence="3">The sequence shown here is derived from an EMBL/GenBank/DDBJ whole genome shotgun (WGS) entry which is preliminary data.</text>
</comment>
<dbReference type="Pfam" id="PF00188">
    <property type="entry name" value="CAP"/>
    <property type="match status" value="1"/>
</dbReference>
<sequence length="357" mass="38063">MLRFCLAFFSCCLATLASADEIETLNIIRRETGIPVLQADPALTKAAQAHADYLAALPGAGHGESAGQTGFTGTTPTARCKAQGDSGGCWEVLYESASANPLAALRALLKGPLHRNVLLDPGMQRIGLGSARLADGSRTVVITTGKTSLPRKEALLAHWPLAAGPLQAFSPQFASHEENPSPLPDGVAKSGYILSLHANAVLEIGEWLLLDQQGKPVSSRQLPTQENNWAMLMPNQPLHPGTRYDVRFSGTLAGQPVTRNWSFQTLARVAATLGSATPGQSAQRLPGIGDQLTIDLDSLSGKISYAANCFHIERVDGARLSMTYTGELKYGPECWVRIDDDEYGNARQLIQLGPPGS</sequence>
<evidence type="ECO:0000313" key="3">
    <source>
        <dbReference type="EMBL" id="MBE9608435.1"/>
    </source>
</evidence>
<feature type="domain" description="SCP" evidence="2">
    <location>
        <begin position="23"/>
        <end position="139"/>
    </location>
</feature>
<keyword evidence="1" id="KW-0732">Signal</keyword>
<dbReference type="EMBL" id="JADFUA010000001">
    <property type="protein sequence ID" value="MBE9608435.1"/>
    <property type="molecule type" value="Genomic_DNA"/>
</dbReference>
<proteinExistence type="predicted"/>
<dbReference type="CDD" id="cd05379">
    <property type="entry name" value="CAP_bacterial"/>
    <property type="match status" value="1"/>
</dbReference>
<dbReference type="Proteomes" id="UP000604481">
    <property type="component" value="Unassembled WGS sequence"/>
</dbReference>
<gene>
    <name evidence="3" type="ORF">INR99_03655</name>
</gene>
<dbReference type="AlphaFoldDB" id="A0A8J7FXJ6"/>
<dbReference type="InterPro" id="IPR014044">
    <property type="entry name" value="CAP_dom"/>
</dbReference>
<dbReference type="Gene3D" id="3.40.33.10">
    <property type="entry name" value="CAP"/>
    <property type="match status" value="1"/>
</dbReference>